<feature type="compositionally biased region" description="Gly residues" evidence="12">
    <location>
        <begin position="1218"/>
        <end position="1227"/>
    </location>
</feature>
<dbReference type="NCBIfam" id="TIGR01311">
    <property type="entry name" value="glycerol_kin"/>
    <property type="match status" value="1"/>
</dbReference>
<dbReference type="InterPro" id="IPR001138">
    <property type="entry name" value="Zn2Cys6_DnaBD"/>
</dbReference>
<keyword evidence="7 11" id="KW-0418">Kinase</keyword>
<evidence type="ECO:0000256" key="8">
    <source>
        <dbReference type="ARBA" id="ARBA00022798"/>
    </source>
</evidence>
<feature type="region of interest" description="Disordered" evidence="12">
    <location>
        <begin position="1131"/>
        <end position="1253"/>
    </location>
</feature>
<dbReference type="Pfam" id="PF00370">
    <property type="entry name" value="FGGY_N"/>
    <property type="match status" value="1"/>
</dbReference>
<evidence type="ECO:0000313" key="14">
    <source>
        <dbReference type="EMBL" id="KAK4095341.1"/>
    </source>
</evidence>
<evidence type="ECO:0000256" key="5">
    <source>
        <dbReference type="ARBA" id="ARBA00022723"/>
    </source>
</evidence>
<evidence type="ECO:0000256" key="12">
    <source>
        <dbReference type="SAM" id="MobiDB-lite"/>
    </source>
</evidence>
<dbReference type="Pfam" id="PF00172">
    <property type="entry name" value="Zn_clus"/>
    <property type="match status" value="1"/>
</dbReference>
<dbReference type="InterPro" id="IPR018484">
    <property type="entry name" value="FGGY_N"/>
</dbReference>
<feature type="compositionally biased region" description="Basic residues" evidence="12">
    <location>
        <begin position="905"/>
        <end position="919"/>
    </location>
</feature>
<evidence type="ECO:0000256" key="9">
    <source>
        <dbReference type="ARBA" id="ARBA00022840"/>
    </source>
</evidence>
<evidence type="ECO:0000259" key="13">
    <source>
        <dbReference type="PROSITE" id="PS50048"/>
    </source>
</evidence>
<dbReference type="PANTHER" id="PTHR10196">
    <property type="entry name" value="SUGAR KINASE"/>
    <property type="match status" value="1"/>
</dbReference>
<dbReference type="InterPro" id="IPR007219">
    <property type="entry name" value="XnlR_reg_dom"/>
</dbReference>
<dbReference type="InterPro" id="IPR043129">
    <property type="entry name" value="ATPase_NBD"/>
</dbReference>
<feature type="compositionally biased region" description="Polar residues" evidence="12">
    <location>
        <begin position="943"/>
        <end position="954"/>
    </location>
</feature>
<feature type="region of interest" description="Disordered" evidence="12">
    <location>
        <begin position="863"/>
        <end position="982"/>
    </location>
</feature>
<evidence type="ECO:0000256" key="3">
    <source>
        <dbReference type="ARBA" id="ARBA00012099"/>
    </source>
</evidence>
<dbReference type="Gene3D" id="3.30.420.40">
    <property type="match status" value="2"/>
</dbReference>
<keyword evidence="5" id="KW-0479">Metal-binding</keyword>
<feature type="compositionally biased region" description="Polar residues" evidence="12">
    <location>
        <begin position="1134"/>
        <end position="1151"/>
    </location>
</feature>
<dbReference type="PROSITE" id="PS00445">
    <property type="entry name" value="FGGY_KINASES_2"/>
    <property type="match status" value="1"/>
</dbReference>
<comment type="caution">
    <text evidence="14">The sequence shown here is derived from an EMBL/GenBank/DDBJ whole genome shotgun (WGS) entry which is preliminary data.</text>
</comment>
<evidence type="ECO:0000313" key="15">
    <source>
        <dbReference type="Proteomes" id="UP001287286"/>
    </source>
</evidence>
<reference evidence="14 15" key="1">
    <citation type="journal article" date="2024" name="Microbiol. Resour. Announc.">
        <title>Genome annotations for the ascomycete fungi Trichoderma harzianum, Trichoderma aggressivum, and Purpureocillium lilacinum.</title>
        <authorList>
            <person name="Beijen E.P.W."/>
            <person name="Ohm R.A."/>
        </authorList>
    </citation>
    <scope>NUCLEOTIDE SEQUENCE [LARGE SCALE GENOMIC DNA]</scope>
    <source>
        <strain evidence="14 15">CBS 150709</strain>
    </source>
</reference>
<comment type="similarity">
    <text evidence="2 11">Belongs to the FGGY kinase family.</text>
</comment>
<comment type="pathway">
    <text evidence="1">Polyol metabolism; glycerol degradation via glycerol kinase pathway; sn-glycerol 3-phosphate from glycerol: step 1/1.</text>
</comment>
<dbReference type="InterPro" id="IPR018485">
    <property type="entry name" value="FGGY_C"/>
</dbReference>
<proteinExistence type="inferred from homology"/>
<dbReference type="CDD" id="cd12148">
    <property type="entry name" value="fungal_TF_MHR"/>
    <property type="match status" value="1"/>
</dbReference>
<keyword evidence="10" id="KW-0539">Nucleus</keyword>
<dbReference type="SUPFAM" id="SSF53067">
    <property type="entry name" value="Actin-like ATPase domain"/>
    <property type="match status" value="2"/>
</dbReference>
<keyword evidence="6" id="KW-0547">Nucleotide-binding</keyword>
<dbReference type="EC" id="2.7.1.30" evidence="3"/>
<evidence type="ECO:0000256" key="7">
    <source>
        <dbReference type="ARBA" id="ARBA00022777"/>
    </source>
</evidence>
<name>A0ABR0CHG9_PURLI</name>
<dbReference type="PROSITE" id="PS50048">
    <property type="entry name" value="ZN2_CY6_FUNGAL_2"/>
    <property type="match status" value="1"/>
</dbReference>
<dbReference type="SMART" id="SM00066">
    <property type="entry name" value="GAL4"/>
    <property type="match status" value="1"/>
</dbReference>
<protein>
    <recommendedName>
        <fullName evidence="3">glycerol kinase</fullName>
        <ecNumber evidence="3">2.7.1.30</ecNumber>
    </recommendedName>
</protein>
<dbReference type="PROSITE" id="PS00463">
    <property type="entry name" value="ZN2_CY6_FUNGAL_1"/>
    <property type="match status" value="1"/>
</dbReference>
<evidence type="ECO:0000256" key="6">
    <source>
        <dbReference type="ARBA" id="ARBA00022741"/>
    </source>
</evidence>
<feature type="region of interest" description="Disordered" evidence="12">
    <location>
        <begin position="1"/>
        <end position="29"/>
    </location>
</feature>
<evidence type="ECO:0000256" key="10">
    <source>
        <dbReference type="ARBA" id="ARBA00023242"/>
    </source>
</evidence>
<keyword evidence="15" id="KW-1185">Reference proteome</keyword>
<evidence type="ECO:0000256" key="4">
    <source>
        <dbReference type="ARBA" id="ARBA00022679"/>
    </source>
</evidence>
<gene>
    <name evidence="14" type="ORF">Purlil1_137</name>
</gene>
<keyword evidence="8" id="KW-0319">Glycerol metabolism</keyword>
<dbReference type="CDD" id="cd07792">
    <property type="entry name" value="ASKHA_NBD_FGGY_GK1-3-like"/>
    <property type="match status" value="1"/>
</dbReference>
<dbReference type="PANTHER" id="PTHR10196:SF75">
    <property type="entry name" value="GLYCEROL KINASE"/>
    <property type="match status" value="1"/>
</dbReference>
<dbReference type="InterPro" id="IPR018483">
    <property type="entry name" value="Carb_kinase_FGGY_CS"/>
</dbReference>
<dbReference type="Pfam" id="PF02782">
    <property type="entry name" value="FGGY_C"/>
    <property type="match status" value="1"/>
</dbReference>
<dbReference type="Pfam" id="PF04082">
    <property type="entry name" value="Fungal_trans"/>
    <property type="match status" value="1"/>
</dbReference>
<dbReference type="SUPFAM" id="SSF57701">
    <property type="entry name" value="Zn2/Cys6 DNA-binding domain"/>
    <property type="match status" value="1"/>
</dbReference>
<feature type="compositionally biased region" description="Low complexity" evidence="12">
    <location>
        <begin position="1161"/>
        <end position="1174"/>
    </location>
</feature>
<feature type="compositionally biased region" description="Polar residues" evidence="12">
    <location>
        <begin position="1204"/>
        <end position="1216"/>
    </location>
</feature>
<feature type="region of interest" description="Disordered" evidence="12">
    <location>
        <begin position="994"/>
        <end position="1052"/>
    </location>
</feature>
<dbReference type="InterPro" id="IPR036864">
    <property type="entry name" value="Zn2-C6_fun-type_DNA-bd_sf"/>
</dbReference>
<dbReference type="PROSITE" id="PS00933">
    <property type="entry name" value="FGGY_KINASES_1"/>
    <property type="match status" value="1"/>
</dbReference>
<dbReference type="NCBIfam" id="NF000756">
    <property type="entry name" value="PRK00047.1"/>
    <property type="match status" value="1"/>
</dbReference>
<dbReference type="Gene3D" id="4.10.240.10">
    <property type="entry name" value="Zn(2)-C6 fungal-type DNA-binding domain"/>
    <property type="match status" value="1"/>
</dbReference>
<evidence type="ECO:0000256" key="1">
    <source>
        <dbReference type="ARBA" id="ARBA00005190"/>
    </source>
</evidence>
<feature type="region of interest" description="Disordered" evidence="12">
    <location>
        <begin position="725"/>
        <end position="756"/>
    </location>
</feature>
<dbReference type="CDD" id="cd00067">
    <property type="entry name" value="GAL4"/>
    <property type="match status" value="1"/>
</dbReference>
<keyword evidence="4 11" id="KW-0808">Transferase</keyword>
<keyword evidence="9" id="KW-0067">ATP-binding</keyword>
<organism evidence="14 15">
    <name type="scientific">Purpureocillium lilacinum</name>
    <name type="common">Paecilomyces lilacinus</name>
    <dbReference type="NCBI Taxonomy" id="33203"/>
    <lineage>
        <taxon>Eukaryota</taxon>
        <taxon>Fungi</taxon>
        <taxon>Dikarya</taxon>
        <taxon>Ascomycota</taxon>
        <taxon>Pezizomycotina</taxon>
        <taxon>Sordariomycetes</taxon>
        <taxon>Hypocreomycetidae</taxon>
        <taxon>Hypocreales</taxon>
        <taxon>Ophiocordycipitaceae</taxon>
        <taxon>Purpureocillium</taxon>
    </lineage>
</organism>
<accession>A0ABR0CHG9</accession>
<sequence>MLRSLLPGRSKAASQAAPKETMSSSSQTQFVGAIDQGTTSTRFLIFNRAGEVVALHQLEFKQIYPQPGWHEHDPEEIVSSVEKCVDGAVKKFETQGHSREQIVSVGITNQRETTVVWDRVTGKPLYNAIVWTDTRTQDLVRRLKMRIGSGELTDRCGLPLSTYPSVGKLLWLIENVKAVKEAYDAGNLAFGTIDTWLTYKLNGGPARNVYVSDPSNASRTMFMNLHTLDYDNELLDWFRVDRKKVKLAKIVRSADPEAYGSLASTLLNGTKIMGCLGDQSAALVGQKGFTPGLAKNTYGTGCFLLYNVGDKPVISSHGLLSTVAFDFGEGNTMYALEGSIAVAGSSVKFLVDNFGFIESSSKLSALAETVEDNGGCTFVTAFSGLFAPYWIDDARGTIFGITAYTQRGHIARATLEATCFQTKAILKSMEKDSGKALTELAVDGGMCNSDLIMQTQSDIIGIPVNRPGMRETTALGAAIAAGFAAGVWESFEDLKDVNLEGRTIFKPSISEEKASKQFERWEKAVQMSKGWAEPPKDQQWPDAVAARRTLLVAVALTIAGCDSRICWPAIGRSWKLVEGGREGATRRSNRIEMASRIGVEGSGEGGVDEVLGHGFAWLAWHLARHAPAAATTAAAATQRRNVTPAGARNGEWNVHGALRLLDSWATPLIHPTRRPGQGLSLSHPIVSLSSLAAFPRTHARTHARTAPSYRSPDLVRLVERAGQLSKERNWKGRKKEAGAPEKPGQREPPRTGDATTLETRVAVGSLRTQEIRRHQATCSPRGPARWHDRTGDIRLAVAQRSRPSDPERPLFPAPASIPGGRDRGLHFAACLALAAHLRIASSSTSGAGCPLLPPGVTVSIPNPPAGAGCSPSRAGVAPPPRRAAPPSDHGPPGVRHPRAVTTNHHTLRSHPLHRSSRNYKRGEPVVASITDVDATPKGEAKPLSQSVSYKQAPSQKHRRVPGPSSRAYHHQPPEVSTVRLPNSLLGSSLDSLGPYLSRKGGPPTMVASNAPPVPMAEDEANSGFSHDEGGSSGDDTSHNGPASTAVAGNKRKRTKYQKTSCELCKARKVKCDRAEPACSWCARHNRTCVYLERQKPGSRIGFTLELETKVNRVDALLQTLWRRVEDHIAHDHASPSQQTLSPSVSNPNASQADGYPPQPDGAAPPRRPVGVPAGTPIIPGRTPVAFSSPSWQGAEGQDGMQGGPRSSVQGPPTSMSMAGGGGGGGGESSPFNGTNHMPRGPPMRAGSSSLSGGTDLPPHDMIYTLVDLYFKHCNTWCPILDRKTTFGVFFGSTSQSEVDRILLHAIVATTLRFLKDARLSPEMRAHYHAVSKNTVMIYAMEHVSVAALKALVILSLDELGTSNGPRGWNLLSLLAQNVRHLDLWEENSMYLSAGEEDLPHTGSVRRVTVGQPESWIEDEGRRRLCWMVYLLDRYATVATTTFDFMLEDKRMKRMLPCSYDLFSRNVPVETGSLDPTPDGHGGTTYTVSKPENLGSFSYHCEILRILSQVHDFLKTPIDVTSSTEMAGWRNTYRSLDSALDNWLQSLPSEYSRISALCHSDPASRVANWFMLHSAYVTSVVRLHSSAAYPTVRSHIFVPSHYAMQRCLSAVQSLRDITQDVYEANGLDLVGPPFAFSLWTAARLLIVHASAMGCAVDSKIDFFIDILTYVGQYWEVANNYARILARVMQKGRQSEMPYAVMRKSAYDLVGLTSATRRSGLDETSSQSVSLSELDNIDVFDFFNYPKVAEPGPRAMAAAAAGGQTSTILLQAQGYGPEAMRNGGAAVPDPEADWLGYGSPFS</sequence>
<dbReference type="InterPro" id="IPR005999">
    <property type="entry name" value="Glycerol_kin"/>
</dbReference>
<dbReference type="EMBL" id="JAWRVI010000001">
    <property type="protein sequence ID" value="KAK4095341.1"/>
    <property type="molecule type" value="Genomic_DNA"/>
</dbReference>
<evidence type="ECO:0000256" key="2">
    <source>
        <dbReference type="ARBA" id="ARBA00009156"/>
    </source>
</evidence>
<dbReference type="Proteomes" id="UP001287286">
    <property type="component" value="Unassembled WGS sequence"/>
</dbReference>
<dbReference type="InterPro" id="IPR042018">
    <property type="entry name" value="GK1-3_metazoan-type"/>
</dbReference>
<evidence type="ECO:0000256" key="11">
    <source>
        <dbReference type="RuleBase" id="RU003733"/>
    </source>
</evidence>
<feature type="compositionally biased region" description="Basic and acidic residues" evidence="12">
    <location>
        <begin position="725"/>
        <end position="750"/>
    </location>
</feature>
<feature type="domain" description="Zn(2)-C6 fungal-type" evidence="13">
    <location>
        <begin position="1060"/>
        <end position="1090"/>
    </location>
</feature>